<protein>
    <submittedName>
        <fullName evidence="2">Mediator complex subunit 16</fullName>
    </submittedName>
</protein>
<proteinExistence type="predicted"/>
<dbReference type="EMBL" id="ADFV01098463">
    <property type="status" value="NOT_ANNOTATED_CDS"/>
    <property type="molecule type" value="Genomic_DNA"/>
</dbReference>
<feature type="compositionally biased region" description="Basic and acidic residues" evidence="1">
    <location>
        <begin position="128"/>
        <end position="138"/>
    </location>
</feature>
<accession>A0A2I3HD49</accession>
<reference evidence="2" key="3">
    <citation type="submission" date="2025-09" db="UniProtKB">
        <authorList>
            <consortium name="Ensembl"/>
        </authorList>
    </citation>
    <scope>IDENTIFICATION</scope>
</reference>
<sequence>SCDFFSPVRLCHHAQVAQQDHGGEAVGAALDQELPVRWALVAGAPQLPLSPPPAAALDQPSAAPEPGCRESHCLPWTLLGTVNLSPPCRAVEGRGPDACMTNRAAEEVPAFVQLGPRSTHRPPTTPRSLDHPHPEDRP</sequence>
<dbReference type="Ensembl" id="ENSNLET00000034937.1">
    <property type="protein sequence ID" value="ENSNLEP00000041427.1"/>
    <property type="gene ID" value="ENSNLEG00000027336.1"/>
</dbReference>
<dbReference type="EMBL" id="ADFV01098461">
    <property type="status" value="NOT_ANNOTATED_CDS"/>
    <property type="molecule type" value="Genomic_DNA"/>
</dbReference>
<name>A0A2I3HD49_NOMLE</name>
<dbReference type="AlphaFoldDB" id="A0A2I3HD49"/>
<dbReference type="EMBL" id="ADFV01098462">
    <property type="status" value="NOT_ANNOTATED_CDS"/>
    <property type="molecule type" value="Genomic_DNA"/>
</dbReference>
<dbReference type="Proteomes" id="UP000001073">
    <property type="component" value="Chromosome 17"/>
</dbReference>
<reference evidence="2 3" key="1">
    <citation type="submission" date="2012-10" db="EMBL/GenBank/DDBJ databases">
        <authorList>
            <consortium name="Gibbon Genome Sequencing Consortium"/>
        </authorList>
    </citation>
    <scope>NUCLEOTIDE SEQUENCE [LARGE SCALE GENOMIC DNA]</scope>
</reference>
<dbReference type="EMBL" id="ADFV01098460">
    <property type="status" value="NOT_ANNOTATED_CDS"/>
    <property type="molecule type" value="Genomic_DNA"/>
</dbReference>
<evidence type="ECO:0000313" key="2">
    <source>
        <dbReference type="Ensembl" id="ENSNLEP00000041427.1"/>
    </source>
</evidence>
<gene>
    <name evidence="2" type="primary">MED16</name>
</gene>
<keyword evidence="3" id="KW-1185">Reference proteome</keyword>
<organism evidence="2 3">
    <name type="scientific">Nomascus leucogenys</name>
    <name type="common">Northern white-cheeked gibbon</name>
    <name type="synonym">Hylobates leucogenys</name>
    <dbReference type="NCBI Taxonomy" id="61853"/>
    <lineage>
        <taxon>Eukaryota</taxon>
        <taxon>Metazoa</taxon>
        <taxon>Chordata</taxon>
        <taxon>Craniata</taxon>
        <taxon>Vertebrata</taxon>
        <taxon>Euteleostomi</taxon>
        <taxon>Mammalia</taxon>
        <taxon>Eutheria</taxon>
        <taxon>Euarchontoglires</taxon>
        <taxon>Primates</taxon>
        <taxon>Haplorrhini</taxon>
        <taxon>Catarrhini</taxon>
        <taxon>Hylobatidae</taxon>
        <taxon>Nomascus</taxon>
    </lineage>
</organism>
<dbReference type="EMBL" id="ADFV01098464">
    <property type="status" value="NOT_ANNOTATED_CDS"/>
    <property type="molecule type" value="Genomic_DNA"/>
</dbReference>
<dbReference type="GeneTree" id="ENSGT00390000003821"/>
<evidence type="ECO:0000256" key="1">
    <source>
        <dbReference type="SAM" id="MobiDB-lite"/>
    </source>
</evidence>
<reference evidence="2" key="2">
    <citation type="submission" date="2025-08" db="UniProtKB">
        <authorList>
            <consortium name="Ensembl"/>
        </authorList>
    </citation>
    <scope>IDENTIFICATION</scope>
</reference>
<evidence type="ECO:0000313" key="3">
    <source>
        <dbReference type="Proteomes" id="UP000001073"/>
    </source>
</evidence>
<dbReference type="EMBL" id="ADFV01098465">
    <property type="status" value="NOT_ANNOTATED_CDS"/>
    <property type="molecule type" value="Genomic_DNA"/>
</dbReference>
<feature type="region of interest" description="Disordered" evidence="1">
    <location>
        <begin position="109"/>
        <end position="138"/>
    </location>
</feature>